<evidence type="ECO:0000256" key="1">
    <source>
        <dbReference type="ARBA" id="ARBA00022679"/>
    </source>
</evidence>
<dbReference type="PROSITE" id="PS00107">
    <property type="entry name" value="PROTEIN_KINASE_ATP"/>
    <property type="match status" value="1"/>
</dbReference>
<gene>
    <name evidence="8" type="ORF">PENTCL1PPCAC_26938</name>
</gene>
<dbReference type="InterPro" id="IPR050339">
    <property type="entry name" value="CC_SR_Kinase"/>
</dbReference>
<feature type="region of interest" description="Disordered" evidence="6">
    <location>
        <begin position="218"/>
        <end position="241"/>
    </location>
</feature>
<evidence type="ECO:0000256" key="6">
    <source>
        <dbReference type="SAM" id="MobiDB-lite"/>
    </source>
</evidence>
<dbReference type="Proteomes" id="UP001432027">
    <property type="component" value="Unassembled WGS sequence"/>
</dbReference>
<dbReference type="PROSITE" id="PS50011">
    <property type="entry name" value="PROTEIN_KINASE_DOM"/>
    <property type="match status" value="1"/>
</dbReference>
<evidence type="ECO:0000256" key="2">
    <source>
        <dbReference type="ARBA" id="ARBA00022741"/>
    </source>
</evidence>
<dbReference type="InterPro" id="IPR000719">
    <property type="entry name" value="Prot_kinase_dom"/>
</dbReference>
<dbReference type="InterPro" id="IPR011009">
    <property type="entry name" value="Kinase-like_dom_sf"/>
</dbReference>
<evidence type="ECO:0000256" key="5">
    <source>
        <dbReference type="PROSITE-ProRule" id="PRU10141"/>
    </source>
</evidence>
<dbReference type="Pfam" id="PF00069">
    <property type="entry name" value="Pkinase"/>
    <property type="match status" value="1"/>
</dbReference>
<keyword evidence="1" id="KW-0808">Transferase</keyword>
<keyword evidence="3" id="KW-0418">Kinase</keyword>
<evidence type="ECO:0000256" key="3">
    <source>
        <dbReference type="ARBA" id="ARBA00022777"/>
    </source>
</evidence>
<evidence type="ECO:0000313" key="9">
    <source>
        <dbReference type="Proteomes" id="UP001432027"/>
    </source>
</evidence>
<sequence>RLRVETRQIDVMVRRLANSRNVTKDSSLSIPGPSTPLNNAVLSFNAPESQGLRALFAGFIDLYCETIPELRRAHLKNELRSLLTQLGVVPEFFFSDDLGPVRLVCSQLISNLVRSVLMRTEPPDNLSIPFVGRSNDIFNQSRYRTEFEEIETIGRGGFGQVYKVRSLLDKHEYAIKKIVARDDAEQLSQRILHEVQILAALQHTNIVRYHCGWIEVESTPSRSSSPSFTPHRPLQGRGRTVQGSISRRSLILTKTLLKQRKGMRREEKETMER</sequence>
<dbReference type="Gene3D" id="3.30.200.20">
    <property type="entry name" value="Phosphorylase Kinase, domain 1"/>
    <property type="match status" value="1"/>
</dbReference>
<keyword evidence="4 5" id="KW-0067">ATP-binding</keyword>
<evidence type="ECO:0000259" key="7">
    <source>
        <dbReference type="PROSITE" id="PS50011"/>
    </source>
</evidence>
<dbReference type="PANTHER" id="PTHR11042:SF187">
    <property type="entry name" value="EUKARYOTIC TRANSLATION INITIATION FACTOR 2-ALPHA KINASE 2"/>
    <property type="match status" value="1"/>
</dbReference>
<evidence type="ECO:0000313" key="8">
    <source>
        <dbReference type="EMBL" id="GMT04764.1"/>
    </source>
</evidence>
<dbReference type="PANTHER" id="PTHR11042">
    <property type="entry name" value="EUKARYOTIC TRANSLATION INITIATION FACTOR 2-ALPHA KINASE EIF2-ALPHA KINASE -RELATED"/>
    <property type="match status" value="1"/>
</dbReference>
<dbReference type="EMBL" id="BTSX01000006">
    <property type="protein sequence ID" value="GMT04764.1"/>
    <property type="molecule type" value="Genomic_DNA"/>
</dbReference>
<feature type="compositionally biased region" description="Low complexity" evidence="6">
    <location>
        <begin position="218"/>
        <end position="233"/>
    </location>
</feature>
<feature type="domain" description="Protein kinase" evidence="7">
    <location>
        <begin position="147"/>
        <end position="273"/>
    </location>
</feature>
<feature type="binding site" evidence="5">
    <location>
        <position position="177"/>
    </location>
    <ligand>
        <name>ATP</name>
        <dbReference type="ChEBI" id="CHEBI:30616"/>
    </ligand>
</feature>
<feature type="non-terminal residue" evidence="8">
    <location>
        <position position="1"/>
    </location>
</feature>
<dbReference type="GO" id="GO:0005524">
    <property type="term" value="F:ATP binding"/>
    <property type="evidence" value="ECO:0007669"/>
    <property type="project" value="UniProtKB-UniRule"/>
</dbReference>
<dbReference type="GO" id="GO:0004694">
    <property type="term" value="F:eukaryotic translation initiation factor 2alpha kinase activity"/>
    <property type="evidence" value="ECO:0007669"/>
    <property type="project" value="TreeGrafter"/>
</dbReference>
<dbReference type="GO" id="GO:0005634">
    <property type="term" value="C:nucleus"/>
    <property type="evidence" value="ECO:0007669"/>
    <property type="project" value="TreeGrafter"/>
</dbReference>
<accession>A0AAV5UFM7</accession>
<keyword evidence="2 5" id="KW-0547">Nucleotide-binding</keyword>
<protein>
    <recommendedName>
        <fullName evidence="7">Protein kinase domain-containing protein</fullName>
    </recommendedName>
</protein>
<keyword evidence="9" id="KW-1185">Reference proteome</keyword>
<name>A0AAV5UFM7_9BILA</name>
<dbReference type="SUPFAM" id="SSF56112">
    <property type="entry name" value="Protein kinase-like (PK-like)"/>
    <property type="match status" value="1"/>
</dbReference>
<reference evidence="8" key="1">
    <citation type="submission" date="2023-10" db="EMBL/GenBank/DDBJ databases">
        <title>Genome assembly of Pristionchus species.</title>
        <authorList>
            <person name="Yoshida K."/>
            <person name="Sommer R.J."/>
        </authorList>
    </citation>
    <scope>NUCLEOTIDE SEQUENCE</scope>
    <source>
        <strain evidence="8">RS0144</strain>
    </source>
</reference>
<organism evidence="8 9">
    <name type="scientific">Pristionchus entomophagus</name>
    <dbReference type="NCBI Taxonomy" id="358040"/>
    <lineage>
        <taxon>Eukaryota</taxon>
        <taxon>Metazoa</taxon>
        <taxon>Ecdysozoa</taxon>
        <taxon>Nematoda</taxon>
        <taxon>Chromadorea</taxon>
        <taxon>Rhabditida</taxon>
        <taxon>Rhabditina</taxon>
        <taxon>Diplogasteromorpha</taxon>
        <taxon>Diplogasteroidea</taxon>
        <taxon>Neodiplogasteridae</taxon>
        <taxon>Pristionchus</taxon>
    </lineage>
</organism>
<dbReference type="AlphaFoldDB" id="A0AAV5UFM7"/>
<proteinExistence type="predicted"/>
<evidence type="ECO:0000256" key="4">
    <source>
        <dbReference type="ARBA" id="ARBA00022840"/>
    </source>
</evidence>
<dbReference type="GO" id="GO:0005737">
    <property type="term" value="C:cytoplasm"/>
    <property type="evidence" value="ECO:0007669"/>
    <property type="project" value="TreeGrafter"/>
</dbReference>
<comment type="caution">
    <text evidence="8">The sequence shown here is derived from an EMBL/GenBank/DDBJ whole genome shotgun (WGS) entry which is preliminary data.</text>
</comment>
<dbReference type="InterPro" id="IPR017441">
    <property type="entry name" value="Protein_kinase_ATP_BS"/>
</dbReference>